<dbReference type="GO" id="GO:0000160">
    <property type="term" value="P:phosphorelay signal transduction system"/>
    <property type="evidence" value="ECO:0007669"/>
    <property type="project" value="UniProtKB-KW"/>
</dbReference>
<proteinExistence type="predicted"/>
<name>A0A372ITK7_9BACT</name>
<dbReference type="InterPro" id="IPR001789">
    <property type="entry name" value="Sig_transdc_resp-reg_receiver"/>
</dbReference>
<dbReference type="Gene3D" id="3.40.50.2300">
    <property type="match status" value="1"/>
</dbReference>
<keyword evidence="2" id="KW-0902">Two-component regulatory system</keyword>
<evidence type="ECO:0000256" key="3">
    <source>
        <dbReference type="PROSITE-ProRule" id="PRU00169"/>
    </source>
</evidence>
<dbReference type="PANTHER" id="PTHR44591:SF14">
    <property type="entry name" value="PROTEIN PILG"/>
    <property type="match status" value="1"/>
</dbReference>
<dbReference type="Pfam" id="PF00072">
    <property type="entry name" value="Response_reg"/>
    <property type="match status" value="1"/>
</dbReference>
<accession>A0A372ITK7</accession>
<evidence type="ECO:0000259" key="4">
    <source>
        <dbReference type="PROSITE" id="PS50110"/>
    </source>
</evidence>
<dbReference type="SMART" id="SM00448">
    <property type="entry name" value="REC"/>
    <property type="match status" value="1"/>
</dbReference>
<sequence length="129" mass="14380">MNLLADILLVDDNAVQAMTRRAILSRLGRKIIVADSAMQALEMLDFSEMQNSPGLVITDHLMPGMDGPQFVTILRERLPQIPVLVLSGLPDVETQYDHLDVVFRMKPLAPEQLISLVQCLLNEPMSRTA</sequence>
<dbReference type="CDD" id="cd00156">
    <property type="entry name" value="REC"/>
    <property type="match status" value="1"/>
</dbReference>
<reference evidence="5 6" key="1">
    <citation type="submission" date="2018-08" db="EMBL/GenBank/DDBJ databases">
        <title>Acidipila sp. 4G-K13, an acidobacterium isolated from forest soil.</title>
        <authorList>
            <person name="Gao Z.-H."/>
            <person name="Qiu L.-H."/>
        </authorList>
    </citation>
    <scope>NUCLEOTIDE SEQUENCE [LARGE SCALE GENOMIC DNA]</scope>
    <source>
        <strain evidence="5 6">4G-K13</strain>
    </source>
</reference>
<feature type="modified residue" description="4-aspartylphosphate" evidence="3">
    <location>
        <position position="59"/>
    </location>
</feature>
<dbReference type="PROSITE" id="PS50110">
    <property type="entry name" value="RESPONSE_REGULATORY"/>
    <property type="match status" value="1"/>
</dbReference>
<dbReference type="PANTHER" id="PTHR44591">
    <property type="entry name" value="STRESS RESPONSE REGULATOR PROTEIN 1"/>
    <property type="match status" value="1"/>
</dbReference>
<evidence type="ECO:0000313" key="5">
    <source>
        <dbReference type="EMBL" id="RFU18272.1"/>
    </source>
</evidence>
<protein>
    <submittedName>
        <fullName evidence="5">Response regulator</fullName>
    </submittedName>
</protein>
<evidence type="ECO:0000256" key="2">
    <source>
        <dbReference type="ARBA" id="ARBA00023012"/>
    </source>
</evidence>
<evidence type="ECO:0000256" key="1">
    <source>
        <dbReference type="ARBA" id="ARBA00022553"/>
    </source>
</evidence>
<gene>
    <name evidence="5" type="ORF">D0Y96_01465</name>
</gene>
<dbReference type="RefSeq" id="WP_117297551.1">
    <property type="nucleotide sequence ID" value="NZ_QVQT02000001.1"/>
</dbReference>
<evidence type="ECO:0000313" key="6">
    <source>
        <dbReference type="Proteomes" id="UP000264702"/>
    </source>
</evidence>
<dbReference type="InterPro" id="IPR050595">
    <property type="entry name" value="Bact_response_regulator"/>
</dbReference>
<dbReference type="AlphaFoldDB" id="A0A372ITK7"/>
<feature type="domain" description="Response regulatory" evidence="4">
    <location>
        <begin position="6"/>
        <end position="121"/>
    </location>
</feature>
<keyword evidence="6" id="KW-1185">Reference proteome</keyword>
<keyword evidence="1 3" id="KW-0597">Phosphoprotein</keyword>
<comment type="caution">
    <text evidence="5">The sequence shown here is derived from an EMBL/GenBank/DDBJ whole genome shotgun (WGS) entry which is preliminary data.</text>
</comment>
<dbReference type="SUPFAM" id="SSF52172">
    <property type="entry name" value="CheY-like"/>
    <property type="match status" value="1"/>
</dbReference>
<dbReference type="OrthoDB" id="1798269at2"/>
<dbReference type="EMBL" id="QVQT01000001">
    <property type="protein sequence ID" value="RFU18272.1"/>
    <property type="molecule type" value="Genomic_DNA"/>
</dbReference>
<dbReference type="Proteomes" id="UP000264702">
    <property type="component" value="Unassembled WGS sequence"/>
</dbReference>
<dbReference type="InterPro" id="IPR011006">
    <property type="entry name" value="CheY-like_superfamily"/>
</dbReference>
<organism evidence="5 6">
    <name type="scientific">Paracidobacterium acidisoli</name>
    <dbReference type="NCBI Taxonomy" id="2303751"/>
    <lineage>
        <taxon>Bacteria</taxon>
        <taxon>Pseudomonadati</taxon>
        <taxon>Acidobacteriota</taxon>
        <taxon>Terriglobia</taxon>
        <taxon>Terriglobales</taxon>
        <taxon>Acidobacteriaceae</taxon>
        <taxon>Paracidobacterium</taxon>
    </lineage>
</organism>